<comment type="catalytic activity">
    <reaction evidence="2">
        <text>a quinone + NADH + 5 H(+)(in) = a quinol + NAD(+) + 4 H(+)(out)</text>
        <dbReference type="Rhea" id="RHEA:57888"/>
        <dbReference type="ChEBI" id="CHEBI:15378"/>
        <dbReference type="ChEBI" id="CHEBI:24646"/>
        <dbReference type="ChEBI" id="CHEBI:57540"/>
        <dbReference type="ChEBI" id="CHEBI:57945"/>
        <dbReference type="ChEBI" id="CHEBI:132124"/>
    </reaction>
</comment>
<evidence type="ECO:0000256" key="1">
    <source>
        <dbReference type="ARBA" id="ARBA00005698"/>
    </source>
</evidence>
<dbReference type="PANTHER" id="PTHR33269:SF17">
    <property type="entry name" value="NADH-UBIQUINONE OXIDOREDUCTASE CHAIN 6"/>
    <property type="match status" value="1"/>
</dbReference>
<dbReference type="GO" id="GO:0048038">
    <property type="term" value="F:quinone binding"/>
    <property type="evidence" value="ECO:0007669"/>
    <property type="project" value="UniProtKB-UniRule"/>
</dbReference>
<organism evidence="3 4">
    <name type="scientific">Faecalibacter rhinopitheci</name>
    <dbReference type="NCBI Taxonomy" id="2779678"/>
    <lineage>
        <taxon>Bacteria</taxon>
        <taxon>Pseudomonadati</taxon>
        <taxon>Bacteroidota</taxon>
        <taxon>Flavobacteriia</taxon>
        <taxon>Flavobacteriales</taxon>
        <taxon>Weeksellaceae</taxon>
        <taxon>Faecalibacter</taxon>
    </lineage>
</organism>
<gene>
    <name evidence="3" type="ORF">IM532_10130</name>
</gene>
<dbReference type="InterPro" id="IPR001457">
    <property type="entry name" value="NADH_UbQ/plastoQ_OxRdtase_su6"/>
</dbReference>
<comment type="similarity">
    <text evidence="1 2">Belongs to the complex I subunit 6 family.</text>
</comment>
<keyword evidence="2" id="KW-0812">Transmembrane</keyword>
<keyword evidence="4" id="KW-1185">Reference proteome</keyword>
<dbReference type="Pfam" id="PF00499">
    <property type="entry name" value="Oxidored_q3"/>
    <property type="match status" value="1"/>
</dbReference>
<evidence type="ECO:0000256" key="2">
    <source>
        <dbReference type="RuleBase" id="RU004429"/>
    </source>
</evidence>
<feature type="transmembrane region" description="Helical" evidence="2">
    <location>
        <begin position="31"/>
        <end position="49"/>
    </location>
</feature>
<keyword evidence="2" id="KW-1003">Cell membrane</keyword>
<dbReference type="Proteomes" id="UP000608754">
    <property type="component" value="Unassembled WGS sequence"/>
</dbReference>
<dbReference type="AlphaFoldDB" id="A0A8J7G9A3"/>
<protein>
    <recommendedName>
        <fullName evidence="2">NADH-quinone oxidoreductase subunit J</fullName>
        <ecNumber evidence="2">7.1.1.-</ecNumber>
    </recommendedName>
</protein>
<dbReference type="InterPro" id="IPR042106">
    <property type="entry name" value="Nuo/plastoQ_OxRdtase_6_NuoJ"/>
</dbReference>
<feature type="transmembrane region" description="Helical" evidence="2">
    <location>
        <begin position="142"/>
        <end position="163"/>
    </location>
</feature>
<keyword evidence="2" id="KW-0472">Membrane</keyword>
<keyword evidence="2" id="KW-0874">Quinone</keyword>
<dbReference type="EMBL" id="JADGIK010000006">
    <property type="protein sequence ID" value="MBF0597800.1"/>
    <property type="molecule type" value="Genomic_DNA"/>
</dbReference>
<proteinExistence type="inferred from homology"/>
<reference evidence="3" key="1">
    <citation type="submission" date="2020-10" db="EMBL/GenBank/DDBJ databases">
        <authorList>
            <person name="Lu T."/>
            <person name="Wang Q."/>
            <person name="Han X."/>
        </authorList>
    </citation>
    <scope>NUCLEOTIDE SEQUENCE</scope>
    <source>
        <strain evidence="3">WQ 117</strain>
    </source>
</reference>
<dbReference type="Gene3D" id="1.20.120.1200">
    <property type="entry name" value="NADH-ubiquinone/plastoquinone oxidoreductase chain 6, subunit NuoJ"/>
    <property type="match status" value="1"/>
</dbReference>
<keyword evidence="2" id="KW-1133">Transmembrane helix</keyword>
<dbReference type="GO" id="GO:0008137">
    <property type="term" value="F:NADH dehydrogenase (ubiquinone) activity"/>
    <property type="evidence" value="ECO:0007669"/>
    <property type="project" value="UniProtKB-UniRule"/>
</dbReference>
<dbReference type="GO" id="GO:0005886">
    <property type="term" value="C:plasma membrane"/>
    <property type="evidence" value="ECO:0007669"/>
    <property type="project" value="UniProtKB-SubCell"/>
</dbReference>
<comment type="function">
    <text evidence="2">NDH-1 shuttles electrons from NADH, via FMN and iron-sulfur (Fe-S) centers, to quinones in the respiratory chain. Couples the redox reaction to proton translocation (for every two electrons transferred, four hydrogen ions are translocated across the cytoplasmic membrane), and thus conserves the redox energy in a proton gradient.</text>
</comment>
<feature type="transmembrane region" description="Helical" evidence="2">
    <location>
        <begin position="92"/>
        <end position="111"/>
    </location>
</feature>
<dbReference type="EC" id="7.1.1.-" evidence="2"/>
<dbReference type="PANTHER" id="PTHR33269">
    <property type="entry name" value="NADH-UBIQUINONE OXIDOREDUCTASE CHAIN 6"/>
    <property type="match status" value="1"/>
</dbReference>
<feature type="transmembrane region" description="Helical" evidence="2">
    <location>
        <begin position="6"/>
        <end position="24"/>
    </location>
</feature>
<comment type="subcellular location">
    <subcellularLocation>
        <location evidence="2">Cell membrane</location>
        <topology evidence="2">Multi-pass membrane protein</topology>
    </subcellularLocation>
</comment>
<sequence>MEITEILFYVLSGLTVLSALLMVFSKSAVHSILYLIITFFCISGHYILLNAQFLAIVNIIVYAGAIMVLFLFVVMLMNLNHEKKTFGKATKLLAASLTCILFVALTVGILIGQPAAGNQGVQLFEGEIGLINNLGQLLYSEYVLPFELSSILFISAMIGAVILSKKDDELVN</sequence>
<feature type="transmembrane region" description="Helical" evidence="2">
    <location>
        <begin position="55"/>
        <end position="80"/>
    </location>
</feature>
<accession>A0A8J7G9A3</accession>
<comment type="caution">
    <text evidence="3">The sequence shown here is derived from an EMBL/GenBank/DDBJ whole genome shotgun (WGS) entry which is preliminary data.</text>
</comment>
<keyword evidence="2" id="KW-0520">NAD</keyword>
<dbReference type="RefSeq" id="WP_194183342.1">
    <property type="nucleotide sequence ID" value="NZ_JADGIK010000006.1"/>
</dbReference>
<evidence type="ECO:0000313" key="4">
    <source>
        <dbReference type="Proteomes" id="UP000608754"/>
    </source>
</evidence>
<name>A0A8J7G9A3_9FLAO</name>
<evidence type="ECO:0000313" key="3">
    <source>
        <dbReference type="EMBL" id="MBF0597800.1"/>
    </source>
</evidence>